<dbReference type="PANTHER" id="PTHR33841:SF6">
    <property type="entry name" value="TYPE II METHYLTRANSFERASE M.HINDII"/>
    <property type="match status" value="1"/>
</dbReference>
<dbReference type="SUPFAM" id="SSF53335">
    <property type="entry name" value="S-adenosyl-L-methionine-dependent methyltransferases"/>
    <property type="match status" value="1"/>
</dbReference>
<evidence type="ECO:0000256" key="1">
    <source>
        <dbReference type="ARBA" id="ARBA00011900"/>
    </source>
</evidence>
<keyword evidence="4" id="KW-0949">S-adenosyl-L-methionine</keyword>
<proteinExistence type="predicted"/>
<dbReference type="RefSeq" id="WP_406788393.1">
    <property type="nucleotide sequence ID" value="NZ_JBJIAA010000012.1"/>
</dbReference>
<dbReference type="InterPro" id="IPR011639">
    <property type="entry name" value="MethylTrfase_TaqI-like_dom"/>
</dbReference>
<dbReference type="GO" id="GO:0032259">
    <property type="term" value="P:methylation"/>
    <property type="evidence" value="ECO:0007669"/>
    <property type="project" value="UniProtKB-KW"/>
</dbReference>
<accession>A0ABW8TGZ3</accession>
<keyword evidence="2 10" id="KW-0489">Methyltransferase</keyword>
<keyword evidence="5" id="KW-0680">Restriction system</keyword>
<dbReference type="PRINTS" id="PR00507">
    <property type="entry name" value="N12N6MTFRASE"/>
</dbReference>
<dbReference type="InterPro" id="IPR050953">
    <property type="entry name" value="N4_N6_ade-DNA_methylase"/>
</dbReference>
<evidence type="ECO:0000313" key="10">
    <source>
        <dbReference type="EMBL" id="MFL0251742.1"/>
    </source>
</evidence>
<dbReference type="InterPro" id="IPR025931">
    <property type="entry name" value="TaqI_C"/>
</dbReference>
<dbReference type="EC" id="2.1.1.72" evidence="1"/>
<dbReference type="PANTHER" id="PTHR33841">
    <property type="entry name" value="DNA METHYLTRANSFERASE YEEA-RELATED"/>
    <property type="match status" value="1"/>
</dbReference>
<evidence type="ECO:0000256" key="6">
    <source>
        <dbReference type="ARBA" id="ARBA00023125"/>
    </source>
</evidence>
<dbReference type="EMBL" id="JBJIAA010000012">
    <property type="protein sequence ID" value="MFL0251742.1"/>
    <property type="molecule type" value="Genomic_DNA"/>
</dbReference>
<feature type="domain" description="Type II methyltransferase M.TaqI-like" evidence="8">
    <location>
        <begin position="136"/>
        <end position="270"/>
    </location>
</feature>
<comment type="catalytic activity">
    <reaction evidence="7">
        <text>a 2'-deoxyadenosine in DNA + S-adenosyl-L-methionine = an N(6)-methyl-2'-deoxyadenosine in DNA + S-adenosyl-L-homocysteine + H(+)</text>
        <dbReference type="Rhea" id="RHEA:15197"/>
        <dbReference type="Rhea" id="RHEA-COMP:12418"/>
        <dbReference type="Rhea" id="RHEA-COMP:12419"/>
        <dbReference type="ChEBI" id="CHEBI:15378"/>
        <dbReference type="ChEBI" id="CHEBI:57856"/>
        <dbReference type="ChEBI" id="CHEBI:59789"/>
        <dbReference type="ChEBI" id="CHEBI:90615"/>
        <dbReference type="ChEBI" id="CHEBI:90616"/>
        <dbReference type="EC" id="2.1.1.72"/>
    </reaction>
</comment>
<evidence type="ECO:0000256" key="2">
    <source>
        <dbReference type="ARBA" id="ARBA00022603"/>
    </source>
</evidence>
<evidence type="ECO:0000256" key="5">
    <source>
        <dbReference type="ARBA" id="ARBA00022747"/>
    </source>
</evidence>
<evidence type="ECO:0000259" key="9">
    <source>
        <dbReference type="Pfam" id="PF12950"/>
    </source>
</evidence>
<dbReference type="Pfam" id="PF07669">
    <property type="entry name" value="Eco57I"/>
    <property type="match status" value="1"/>
</dbReference>
<feature type="domain" description="TaqI-like C-terminal specificity" evidence="9">
    <location>
        <begin position="403"/>
        <end position="546"/>
    </location>
</feature>
<dbReference type="GO" id="GO:0008168">
    <property type="term" value="F:methyltransferase activity"/>
    <property type="evidence" value="ECO:0007669"/>
    <property type="project" value="UniProtKB-KW"/>
</dbReference>
<organism evidence="10 11">
    <name type="scientific">Clostridium neuense</name>
    <dbReference type="NCBI Taxonomy" id="1728934"/>
    <lineage>
        <taxon>Bacteria</taxon>
        <taxon>Bacillati</taxon>
        <taxon>Bacillota</taxon>
        <taxon>Clostridia</taxon>
        <taxon>Eubacteriales</taxon>
        <taxon>Clostridiaceae</taxon>
        <taxon>Clostridium</taxon>
    </lineage>
</organism>
<dbReference type="Pfam" id="PF12950">
    <property type="entry name" value="TaqI_C"/>
    <property type="match status" value="1"/>
</dbReference>
<keyword evidence="11" id="KW-1185">Reference proteome</keyword>
<keyword evidence="6" id="KW-0238">DNA-binding</keyword>
<sequence>MLENFKNEIYKLYDVLNSTITLKNKLLKIDDLKKKYSINEELSNAYYKYISLSREKGVVYTPHKIAQYIIQNTISCKDIIENPFIKIIDPACGSGNIILPAFKYLKKIYVENLEEINLKNNLNLDEMNLNYHIVKNNLFGFDIDKTAIKILSIDLFYESSCLTNNFLQKDFLIDNIAYKYDIFISNPPYIGLKAMDKNYSLNLKKMYYTYKDKGDISYCFFQKSMESVTENGKLGFITSRYFLESLSGEKLRKVLRQSSSIYKIVDFYGIRPFKNVGIDPIMIFLSNKYSRDNYIKVIKPHYVKGSSKKYFYNSLFSGSSENMNEFLIKQSSLDDNGWILINAAERNIIRKIEQCSHNSLYDICNSYQGIITGCDKAFIVDSETIENEGIEKEFIRRWIKSKVIRKNYIEAENKYIIYSDEIKDIEAYPNIQKHLSSYKAKLSGRRECVKGIRAWYELQWGRNKDIFEGEKIIFPFKSSSNRFALDKGSYFSADIYSLILKDDMPFNYEYLLYILNSKVYEFYFKTFAKKLGNDLYEYYPNTIMKLYIPDMNKFNCNYTEEGMYDVFGFTEDEVRIIENSFNKESKS</sequence>
<evidence type="ECO:0000259" key="8">
    <source>
        <dbReference type="Pfam" id="PF07669"/>
    </source>
</evidence>
<evidence type="ECO:0000313" key="11">
    <source>
        <dbReference type="Proteomes" id="UP001623592"/>
    </source>
</evidence>
<dbReference type="Proteomes" id="UP001623592">
    <property type="component" value="Unassembled WGS sequence"/>
</dbReference>
<keyword evidence="3" id="KW-0808">Transferase</keyword>
<reference evidence="10 11" key="1">
    <citation type="submission" date="2024-11" db="EMBL/GenBank/DDBJ databases">
        <authorList>
            <person name="Heng Y.C."/>
            <person name="Lim A.C.H."/>
            <person name="Lee J.K.Y."/>
            <person name="Kittelmann S."/>
        </authorList>
    </citation>
    <scope>NUCLEOTIDE SEQUENCE [LARGE SCALE GENOMIC DNA]</scope>
    <source>
        <strain evidence="10 11">WILCCON 0114</strain>
    </source>
</reference>
<comment type="caution">
    <text evidence="10">The sequence shown here is derived from an EMBL/GenBank/DDBJ whole genome shotgun (WGS) entry which is preliminary data.</text>
</comment>
<name>A0ABW8TGZ3_9CLOT</name>
<protein>
    <recommendedName>
        <fullName evidence="1">site-specific DNA-methyltransferase (adenine-specific)</fullName>
        <ecNumber evidence="1">2.1.1.72</ecNumber>
    </recommendedName>
</protein>
<evidence type="ECO:0000256" key="3">
    <source>
        <dbReference type="ARBA" id="ARBA00022679"/>
    </source>
</evidence>
<evidence type="ECO:0000256" key="4">
    <source>
        <dbReference type="ARBA" id="ARBA00022691"/>
    </source>
</evidence>
<gene>
    <name evidence="10" type="ORF">ACJDT4_15090</name>
</gene>
<dbReference type="InterPro" id="IPR029063">
    <property type="entry name" value="SAM-dependent_MTases_sf"/>
</dbReference>
<evidence type="ECO:0000256" key="7">
    <source>
        <dbReference type="ARBA" id="ARBA00047942"/>
    </source>
</evidence>
<dbReference type="Gene3D" id="3.40.50.150">
    <property type="entry name" value="Vaccinia Virus protein VP39"/>
    <property type="match status" value="1"/>
</dbReference>